<evidence type="ECO:0000256" key="1">
    <source>
        <dbReference type="SAM" id="MobiDB-lite"/>
    </source>
</evidence>
<evidence type="ECO:0000259" key="2">
    <source>
        <dbReference type="SMART" id="SM00355"/>
    </source>
</evidence>
<sequence>MSDQGLGNSKSQSNFDATEEQLARIRARGDPFVVQDDNEPLSSPPLDLDYRPSEEDSSALQGPQQGDGLFDQFPNPEPDIFSSLGLDDPTQASSSLADPIQASSSLADPTQASSSLADPIQASSSLAVDPSDREPIPTTGHNARQRGGRWLLGILNPSQAATSSNEQSQGSGPAFNTSAQQPTPQSTSKTPHGLPATSGTAATPATQGPAQPLSKENRGQKKVPDFWEVYLQRAPGTGAITGVLSEAAMELAFSLPIPSNTGVDSDQEMEYAPALSPTVPTITIVEAQDDSDQVLDDREIEEVENLLRGRVDNTLSSRTPIQPLPNPDANIDPLLATLFPEHLRPSTSAPQGPGLELNESDESHDSLFDGPDDDDTSPMADRDPAEQTPDIPLQGGTSSRPSTSDGNNSLFNGTDDEPAAGSASGRDPANQSPDIPLQGGTSSRESTSDGNNSLFNGPDEELEAGPTTGRDPANQSPDILIPGGTGSGESSSDGKNSLFDGSDDEPAVADPSSVSTASGALSRDNPPPPPAPRGPPLPHTTRDGLRLPGPGKPGASTVPAAAPLPSTTRSRRGVSPLPAAPSQSTRTASALPNTTRAAPQPYTTRDGLMLPGPGRRGVSPLPAAPSQNTRTTTRAAPQPFTTSDGLMLPGPGRRGVSPLPAAPSQNTRTASALPNTTRAAPQPFTTSDGLMLPGPGRRGVSPLPAAPSQNTRTASALPNTTRAAPQPYTTSDGLRLPGPGRRGVSPLPAAVPPTTQRTTRRTVTPQPPATTSQRVTEHQPQNPQLASNTTILQPPAQSTSTQPAQSQQGPSQGQRVTKGPRGPCPICGKDLAISSHRSHLASVHGLKEKPSCKFCGFVPRHAGDLPRHVRNKHPEIAARMSAGEKLRDLEPSAVHTNQTNQPTTNQSAGQGSSATTDVAVSSLSLDIPLDPRLSHDNPVPSLSLDIPVPSLSLDIPVPSLSLDIPVPSLSLDIPVPSLVVPGGPATRRRSPRTTPAPEPIPGTSSLAPVASTSNAPPAKRARTRAQTQADDDNDPVNSKTKKGKGPAVEVSTTEDGSSVVTLRPKVTRKRNPEGTTKPRAGARQVQCPDCEEWGTFKNRNRHAANCAPRLLRIAAETPATQPLPQKKKVTCQICKKQLAGDLPRHMRSVHPQHPSVRWEEEEKDDDDEVDDPQQGSSNPKRKKKIYLSRVLHLSIQGPMQ</sequence>
<reference evidence="3 4" key="1">
    <citation type="submission" date="2019-05" db="EMBL/GenBank/DDBJ databases">
        <title>Emergence of the Ug99 lineage of the wheat stem rust pathogen through somatic hybridization.</title>
        <authorList>
            <person name="Li F."/>
            <person name="Upadhyaya N.M."/>
            <person name="Sperschneider J."/>
            <person name="Matny O."/>
            <person name="Nguyen-Phuc H."/>
            <person name="Mago R."/>
            <person name="Raley C."/>
            <person name="Miller M.E."/>
            <person name="Silverstein K.A.T."/>
            <person name="Henningsen E."/>
            <person name="Hirsch C.D."/>
            <person name="Visser B."/>
            <person name="Pretorius Z.A."/>
            <person name="Steffenson B.J."/>
            <person name="Schwessinger B."/>
            <person name="Dodds P.N."/>
            <person name="Figueroa M."/>
        </authorList>
    </citation>
    <scope>NUCLEOTIDE SEQUENCE [LARGE SCALE GENOMIC DNA]</scope>
    <source>
        <strain evidence="3 4">Ug99</strain>
    </source>
</reference>
<feature type="compositionally biased region" description="Low complexity" evidence="1">
    <location>
        <begin position="896"/>
        <end position="906"/>
    </location>
</feature>
<feature type="region of interest" description="Disordered" evidence="1">
    <location>
        <begin position="975"/>
        <end position="1082"/>
    </location>
</feature>
<feature type="compositionally biased region" description="Low complexity" evidence="1">
    <location>
        <begin position="733"/>
        <end position="764"/>
    </location>
</feature>
<dbReference type="InterPro" id="IPR013087">
    <property type="entry name" value="Znf_C2H2_type"/>
</dbReference>
<dbReference type="AlphaFoldDB" id="A0A5B0SLW4"/>
<feature type="compositionally biased region" description="Low complexity" evidence="1">
    <location>
        <begin position="793"/>
        <end position="814"/>
    </location>
</feature>
<feature type="compositionally biased region" description="Polar residues" evidence="1">
    <location>
        <begin position="429"/>
        <end position="455"/>
    </location>
</feature>
<comment type="caution">
    <text evidence="3">The sequence shown here is derived from an EMBL/GenBank/DDBJ whole genome shotgun (WGS) entry which is preliminary data.</text>
</comment>
<proteinExistence type="predicted"/>
<feature type="compositionally biased region" description="Polar residues" evidence="1">
    <location>
        <begin position="772"/>
        <end position="792"/>
    </location>
</feature>
<organism evidence="3 4">
    <name type="scientific">Puccinia graminis f. sp. tritici</name>
    <dbReference type="NCBI Taxonomy" id="56615"/>
    <lineage>
        <taxon>Eukaryota</taxon>
        <taxon>Fungi</taxon>
        <taxon>Dikarya</taxon>
        <taxon>Basidiomycota</taxon>
        <taxon>Pucciniomycotina</taxon>
        <taxon>Pucciniomycetes</taxon>
        <taxon>Pucciniales</taxon>
        <taxon>Pucciniaceae</taxon>
        <taxon>Puccinia</taxon>
    </lineage>
</organism>
<feature type="compositionally biased region" description="Polar residues" evidence="1">
    <location>
        <begin position="663"/>
        <end position="688"/>
    </location>
</feature>
<accession>A0A5B0SLW4</accession>
<feature type="compositionally biased region" description="Acidic residues" evidence="1">
    <location>
        <begin position="1159"/>
        <end position="1171"/>
    </location>
</feature>
<feature type="compositionally biased region" description="Polar residues" evidence="1">
    <location>
        <begin position="1050"/>
        <end position="1060"/>
    </location>
</feature>
<feature type="region of interest" description="Disordered" evidence="1">
    <location>
        <begin position="343"/>
        <end position="828"/>
    </location>
</feature>
<feature type="compositionally biased region" description="Polar residues" evidence="1">
    <location>
        <begin position="625"/>
        <end position="644"/>
    </location>
</feature>
<feature type="compositionally biased region" description="Polar residues" evidence="1">
    <location>
        <begin position="1002"/>
        <end position="1015"/>
    </location>
</feature>
<evidence type="ECO:0000313" key="3">
    <source>
        <dbReference type="EMBL" id="KAA1138555.1"/>
    </source>
</evidence>
<dbReference type="Gene3D" id="3.30.160.60">
    <property type="entry name" value="Classic Zinc Finger"/>
    <property type="match status" value="2"/>
</dbReference>
<feature type="compositionally biased region" description="Polar residues" evidence="1">
    <location>
        <begin position="707"/>
        <end position="732"/>
    </location>
</feature>
<feature type="domain" description="C2H2-type" evidence="2">
    <location>
        <begin position="822"/>
        <end position="844"/>
    </location>
</feature>
<feature type="compositionally biased region" description="Polar residues" evidence="1">
    <location>
        <begin position="90"/>
        <end position="126"/>
    </location>
</feature>
<dbReference type="EMBL" id="VDEP01000002">
    <property type="protein sequence ID" value="KAA1138555.1"/>
    <property type="molecule type" value="Genomic_DNA"/>
</dbReference>
<protein>
    <recommendedName>
        <fullName evidence="2">C2H2-type domain-containing protein</fullName>
    </recommendedName>
</protein>
<feature type="compositionally biased region" description="Low complexity" evidence="1">
    <location>
        <begin position="195"/>
        <end position="212"/>
    </location>
</feature>
<feature type="compositionally biased region" description="Polar residues" evidence="1">
    <location>
        <begin position="395"/>
        <end position="412"/>
    </location>
</feature>
<feature type="region of interest" description="Disordered" evidence="1">
    <location>
        <begin position="894"/>
        <end position="917"/>
    </location>
</feature>
<gene>
    <name evidence="3" type="ORF">PGTUg99_028486</name>
</gene>
<feature type="region of interest" description="Disordered" evidence="1">
    <location>
        <begin position="1"/>
        <end position="220"/>
    </location>
</feature>
<name>A0A5B0SLW4_PUCGR</name>
<dbReference type="Proteomes" id="UP000325313">
    <property type="component" value="Unassembled WGS sequence"/>
</dbReference>
<feature type="compositionally biased region" description="Pro residues" evidence="1">
    <location>
        <begin position="525"/>
        <end position="538"/>
    </location>
</feature>
<dbReference type="SMART" id="SM00355">
    <property type="entry name" value="ZnF_C2H2"/>
    <property type="match status" value="3"/>
</dbReference>
<feature type="domain" description="C2H2-type" evidence="2">
    <location>
        <begin position="850"/>
        <end position="873"/>
    </location>
</feature>
<feature type="compositionally biased region" description="Polar residues" evidence="1">
    <location>
        <begin position="581"/>
        <end position="603"/>
    </location>
</feature>
<feature type="compositionally biased region" description="Polar residues" evidence="1">
    <location>
        <begin position="156"/>
        <end position="190"/>
    </location>
</feature>
<feature type="domain" description="C2H2-type" evidence="2">
    <location>
        <begin position="1129"/>
        <end position="1150"/>
    </location>
</feature>
<feature type="region of interest" description="Disordered" evidence="1">
    <location>
        <begin position="1142"/>
        <end position="1185"/>
    </location>
</feature>
<evidence type="ECO:0000313" key="4">
    <source>
        <dbReference type="Proteomes" id="UP000325313"/>
    </source>
</evidence>
<feature type="compositionally biased region" description="Polar residues" evidence="1">
    <location>
        <begin position="1"/>
        <end position="16"/>
    </location>
</feature>
<feature type="compositionally biased region" description="Polar residues" evidence="1">
    <location>
        <begin position="907"/>
        <end position="917"/>
    </location>
</feature>